<evidence type="ECO:0000256" key="2">
    <source>
        <dbReference type="ARBA" id="ARBA00022475"/>
    </source>
</evidence>
<dbReference type="STRING" id="1797197.A2Y75_06715"/>
<feature type="transmembrane region" description="Helical" evidence="8">
    <location>
        <begin position="143"/>
        <end position="160"/>
    </location>
</feature>
<keyword evidence="3" id="KW-0328">Glycosyltransferase</keyword>
<feature type="transmembrane region" description="Helical" evidence="8">
    <location>
        <begin position="379"/>
        <end position="399"/>
    </location>
</feature>
<dbReference type="Proteomes" id="UP000177876">
    <property type="component" value="Unassembled WGS sequence"/>
</dbReference>
<evidence type="ECO:0000256" key="1">
    <source>
        <dbReference type="ARBA" id="ARBA00004651"/>
    </source>
</evidence>
<dbReference type="Pfam" id="PF13231">
    <property type="entry name" value="PMT_2"/>
    <property type="match status" value="1"/>
</dbReference>
<dbReference type="PANTHER" id="PTHR33908">
    <property type="entry name" value="MANNOSYLTRANSFERASE YKCB-RELATED"/>
    <property type="match status" value="1"/>
</dbReference>
<feature type="transmembrane region" description="Helical" evidence="8">
    <location>
        <begin position="291"/>
        <end position="312"/>
    </location>
</feature>
<evidence type="ECO:0000256" key="5">
    <source>
        <dbReference type="ARBA" id="ARBA00022692"/>
    </source>
</evidence>
<organism evidence="10 11">
    <name type="scientific">Candidatus Solincola sediminis</name>
    <dbReference type="NCBI Taxonomy" id="1797199"/>
    <lineage>
        <taxon>Bacteria</taxon>
        <taxon>Bacillati</taxon>
        <taxon>Actinomycetota</taxon>
        <taxon>Candidatus Geothermincolia</taxon>
        <taxon>Candidatus Geothermincolales</taxon>
        <taxon>Candidatus Geothermincolaceae</taxon>
        <taxon>Candidatus Solincola</taxon>
    </lineage>
</organism>
<dbReference type="AlphaFoldDB" id="A0A1F2WJ49"/>
<reference evidence="10 11" key="1">
    <citation type="journal article" date="2016" name="Nat. Commun.">
        <title>Thousands of microbial genomes shed light on interconnected biogeochemical processes in an aquifer system.</title>
        <authorList>
            <person name="Anantharaman K."/>
            <person name="Brown C.T."/>
            <person name="Hug L.A."/>
            <person name="Sharon I."/>
            <person name="Castelle C.J."/>
            <person name="Probst A.J."/>
            <person name="Thomas B.C."/>
            <person name="Singh A."/>
            <person name="Wilkins M.J."/>
            <person name="Karaoz U."/>
            <person name="Brodie E.L."/>
            <person name="Williams K.H."/>
            <person name="Hubbard S.S."/>
            <person name="Banfield J.F."/>
        </authorList>
    </citation>
    <scope>NUCLEOTIDE SEQUENCE [LARGE SCALE GENOMIC DNA]</scope>
</reference>
<feature type="transmembrane region" description="Helical" evidence="8">
    <location>
        <begin position="46"/>
        <end position="70"/>
    </location>
</feature>
<comment type="subcellular location">
    <subcellularLocation>
        <location evidence="1">Cell membrane</location>
        <topology evidence="1">Multi-pass membrane protein</topology>
    </subcellularLocation>
</comment>
<dbReference type="GO" id="GO:0005886">
    <property type="term" value="C:plasma membrane"/>
    <property type="evidence" value="ECO:0007669"/>
    <property type="project" value="UniProtKB-SubCell"/>
</dbReference>
<evidence type="ECO:0000313" key="10">
    <source>
        <dbReference type="EMBL" id="OFW56851.1"/>
    </source>
</evidence>
<feature type="transmembrane region" description="Helical" evidence="8">
    <location>
        <begin position="190"/>
        <end position="223"/>
    </location>
</feature>
<gene>
    <name evidence="10" type="ORF">A2Y75_06715</name>
</gene>
<evidence type="ECO:0000313" key="11">
    <source>
        <dbReference type="Proteomes" id="UP000177876"/>
    </source>
</evidence>
<keyword evidence="5 8" id="KW-0812">Transmembrane</keyword>
<feature type="transmembrane region" description="Helical" evidence="8">
    <location>
        <begin position="324"/>
        <end position="340"/>
    </location>
</feature>
<protein>
    <recommendedName>
        <fullName evidence="9">Glycosyltransferase RgtA/B/C/D-like domain-containing protein</fullName>
    </recommendedName>
</protein>
<keyword evidence="6 8" id="KW-1133">Transmembrane helix</keyword>
<dbReference type="EMBL" id="MELK01000040">
    <property type="protein sequence ID" value="OFW56851.1"/>
    <property type="molecule type" value="Genomic_DNA"/>
</dbReference>
<feature type="domain" description="Glycosyltransferase RgtA/B/C/D-like" evidence="9">
    <location>
        <begin position="92"/>
        <end position="252"/>
    </location>
</feature>
<proteinExistence type="predicted"/>
<keyword evidence="2" id="KW-1003">Cell membrane</keyword>
<evidence type="ECO:0000256" key="4">
    <source>
        <dbReference type="ARBA" id="ARBA00022679"/>
    </source>
</evidence>
<name>A0A1F2WJ49_9ACTN</name>
<keyword evidence="4" id="KW-0808">Transferase</keyword>
<evidence type="ECO:0000256" key="3">
    <source>
        <dbReference type="ARBA" id="ARBA00022676"/>
    </source>
</evidence>
<dbReference type="PANTHER" id="PTHR33908:SF11">
    <property type="entry name" value="MEMBRANE PROTEIN"/>
    <property type="match status" value="1"/>
</dbReference>
<evidence type="ECO:0000256" key="6">
    <source>
        <dbReference type="ARBA" id="ARBA00022989"/>
    </source>
</evidence>
<keyword evidence="7 8" id="KW-0472">Membrane</keyword>
<accession>A0A1F2WJ49</accession>
<feature type="transmembrane region" description="Helical" evidence="8">
    <location>
        <begin position="120"/>
        <end position="137"/>
    </location>
</feature>
<evidence type="ECO:0000259" key="9">
    <source>
        <dbReference type="Pfam" id="PF13231"/>
    </source>
</evidence>
<evidence type="ECO:0000256" key="7">
    <source>
        <dbReference type="ARBA" id="ARBA00023136"/>
    </source>
</evidence>
<comment type="caution">
    <text evidence="10">The sequence shown here is derived from an EMBL/GenBank/DDBJ whole genome shotgun (WGS) entry which is preliminary data.</text>
</comment>
<dbReference type="GO" id="GO:0016763">
    <property type="term" value="F:pentosyltransferase activity"/>
    <property type="evidence" value="ECO:0007669"/>
    <property type="project" value="TreeGrafter"/>
</dbReference>
<dbReference type="GO" id="GO:0009103">
    <property type="term" value="P:lipopolysaccharide biosynthetic process"/>
    <property type="evidence" value="ECO:0007669"/>
    <property type="project" value="UniProtKB-ARBA"/>
</dbReference>
<dbReference type="InterPro" id="IPR038731">
    <property type="entry name" value="RgtA/B/C-like"/>
</dbReference>
<sequence>MCLYGPDAMGSTNKVAQDKVTGAEDQRAEGRKWIDRAADYFHTDRYVIYLAIVLAVFFLFHTIKGAFVPIHVDEAYYWLLGKRPIEAATYLHPLFKVVEIWFSTHIFGDNTFAVRLGSNLFSTGALLLIFLLSFRIFKDKRLAFLTALLVALLPLTNYWMPLGHQESVLTFFWLLTAYLAWRAVSEERKGFWYLAGLSTGIGLLNNMRSSFIFLGLLLFLLTSRQARGWLRRKEPWLAFLIPVAMFIPSFLWYASHHFRPILDQATNHPGFLNHSLFGYLAFAGWHILNEAFVLALFVYILSFFGLIYGGYLGYFDRRGKDMRFQFLVSLGAPVVLFFLITGGTPYWGWCGHLMEITAGMAAFQVLLSRSSKEWLHKNWKRGYMAICIITVVAVTWPTIFLTQGDLLQNDWKGLTGVTEEIAATMPGEVYVAAPYLFLAGQVAFYDLHTQAITGYTQAFVVYDHPVWGSGSSEYAPFIPLEDLVAKDFIFIDLEMNPDGYYTPISYWEEKLPRYFDHVDPPVIMSYKKWFKDIRRYFIFKCYGFKGPDSAMDDKDLWEYVHEPQEI</sequence>
<dbReference type="InterPro" id="IPR050297">
    <property type="entry name" value="LipidA_mod_glycosyltrf_83"/>
</dbReference>
<feature type="transmembrane region" description="Helical" evidence="8">
    <location>
        <begin position="235"/>
        <end position="254"/>
    </location>
</feature>
<evidence type="ECO:0000256" key="8">
    <source>
        <dbReference type="SAM" id="Phobius"/>
    </source>
</evidence>